<reference evidence="3 4" key="3">
    <citation type="journal article" date="2010" name="BMC Genomics">
        <title>Transcriptome sequencing and comparative analysis of cucumber flowers with different sex types.</title>
        <authorList>
            <person name="Guo S."/>
            <person name="Zheng Y."/>
            <person name="Joung J.G."/>
            <person name="Liu S."/>
            <person name="Zhang Z."/>
            <person name="Crasta O.R."/>
            <person name="Sobral B.W."/>
            <person name="Xu Y."/>
            <person name="Huang S."/>
            <person name="Fei Z."/>
        </authorList>
    </citation>
    <scope>NUCLEOTIDE SEQUENCE [LARGE SCALE GENOMIC DNA]</scope>
    <source>
        <strain evidence="4">cv. 9930</strain>
    </source>
</reference>
<reference evidence="3 4" key="2">
    <citation type="journal article" date="2009" name="PLoS ONE">
        <title>An integrated genetic and cytogenetic map of the cucumber genome.</title>
        <authorList>
            <person name="Ren Y."/>
            <person name="Zhang Z."/>
            <person name="Liu J."/>
            <person name="Staub J.E."/>
            <person name="Han Y."/>
            <person name="Cheng Z."/>
            <person name="Li X."/>
            <person name="Lu J."/>
            <person name="Miao H."/>
            <person name="Kang H."/>
            <person name="Xie B."/>
            <person name="Gu X."/>
            <person name="Wang X."/>
            <person name="Du Y."/>
            <person name="Jin W."/>
            <person name="Huang S."/>
        </authorList>
    </citation>
    <scope>NUCLEOTIDE SEQUENCE [LARGE SCALE GENOMIC DNA]</scope>
    <source>
        <strain evidence="4">cv. 9930</strain>
    </source>
</reference>
<evidence type="ECO:0008006" key="5">
    <source>
        <dbReference type="Google" id="ProtNLM"/>
    </source>
</evidence>
<dbReference type="Gramene" id="KGN51157">
    <property type="protein sequence ID" value="KGN51157"/>
    <property type="gene ID" value="Csa_5G468990"/>
</dbReference>
<keyword evidence="2" id="KW-1133">Transmembrane helix</keyword>
<sequence length="165" mass="18615">MDGSEGEEARNRNPDENFLHEDFPVVTVENQIASSESESSESSTPESSDMRLRAVVVEAIMRGCEVVKAKVVSGIVGFGWYGVRLWSIFGATAMAGLLIVLLFLLKMKVWLPWRPRGLAVRRDREEPLVLLLKHKDEKINELLVQIAQMNETLSARRKVPVVRIK</sequence>
<accession>A0A0A0KRW8</accession>
<dbReference type="AlphaFoldDB" id="A0A0A0KRW8"/>
<dbReference type="PANTHER" id="PTHR37206:SF4">
    <property type="entry name" value="TRANSMEMBRANE PROTEIN"/>
    <property type="match status" value="1"/>
</dbReference>
<evidence type="ECO:0000256" key="1">
    <source>
        <dbReference type="SAM" id="MobiDB-lite"/>
    </source>
</evidence>
<reference evidence="3 4" key="4">
    <citation type="journal article" date="2011" name="BMC Genomics">
        <title>RNA-Seq improves annotation of protein-coding genes in the cucumber genome.</title>
        <authorList>
            <person name="Li Z."/>
            <person name="Zhang Z."/>
            <person name="Yan P."/>
            <person name="Huang S."/>
            <person name="Fei Z."/>
            <person name="Lin K."/>
        </authorList>
    </citation>
    <scope>NUCLEOTIDE SEQUENCE [LARGE SCALE GENOMIC DNA]</scope>
    <source>
        <strain evidence="4">cv. 9930</strain>
    </source>
</reference>
<evidence type="ECO:0000313" key="3">
    <source>
        <dbReference type="EMBL" id="KGN51157.1"/>
    </source>
</evidence>
<dbReference type="EMBL" id="CM002926">
    <property type="protein sequence ID" value="KGN51157.1"/>
    <property type="molecule type" value="Genomic_DNA"/>
</dbReference>
<keyword evidence="4" id="KW-1185">Reference proteome</keyword>
<organism evidence="3 4">
    <name type="scientific">Cucumis sativus</name>
    <name type="common">Cucumber</name>
    <dbReference type="NCBI Taxonomy" id="3659"/>
    <lineage>
        <taxon>Eukaryota</taxon>
        <taxon>Viridiplantae</taxon>
        <taxon>Streptophyta</taxon>
        <taxon>Embryophyta</taxon>
        <taxon>Tracheophyta</taxon>
        <taxon>Spermatophyta</taxon>
        <taxon>Magnoliopsida</taxon>
        <taxon>eudicotyledons</taxon>
        <taxon>Gunneridae</taxon>
        <taxon>Pentapetalae</taxon>
        <taxon>rosids</taxon>
        <taxon>fabids</taxon>
        <taxon>Cucurbitales</taxon>
        <taxon>Cucurbitaceae</taxon>
        <taxon>Benincaseae</taxon>
        <taxon>Cucumis</taxon>
    </lineage>
</organism>
<feature type="transmembrane region" description="Helical" evidence="2">
    <location>
        <begin position="85"/>
        <end position="105"/>
    </location>
</feature>
<feature type="compositionally biased region" description="Basic and acidic residues" evidence="1">
    <location>
        <begin position="7"/>
        <end position="22"/>
    </location>
</feature>
<evidence type="ECO:0000313" key="4">
    <source>
        <dbReference type="Proteomes" id="UP000029981"/>
    </source>
</evidence>
<reference evidence="3 4" key="1">
    <citation type="journal article" date="2009" name="Nat. Genet.">
        <title>The genome of the cucumber, Cucumis sativus L.</title>
        <authorList>
            <person name="Huang S."/>
            <person name="Li R."/>
            <person name="Zhang Z."/>
            <person name="Li L."/>
            <person name="Gu X."/>
            <person name="Fan W."/>
            <person name="Lucas W.J."/>
            <person name="Wang X."/>
            <person name="Xie B."/>
            <person name="Ni P."/>
            <person name="Ren Y."/>
            <person name="Zhu H."/>
            <person name="Li J."/>
            <person name="Lin K."/>
            <person name="Jin W."/>
            <person name="Fei Z."/>
            <person name="Li G."/>
            <person name="Staub J."/>
            <person name="Kilian A."/>
            <person name="van der Vossen E.A."/>
            <person name="Wu Y."/>
            <person name="Guo J."/>
            <person name="He J."/>
            <person name="Jia Z."/>
            <person name="Ren Y."/>
            <person name="Tian G."/>
            <person name="Lu Y."/>
            <person name="Ruan J."/>
            <person name="Qian W."/>
            <person name="Wang M."/>
            <person name="Huang Q."/>
            <person name="Li B."/>
            <person name="Xuan Z."/>
            <person name="Cao J."/>
            <person name="Asan"/>
            <person name="Wu Z."/>
            <person name="Zhang J."/>
            <person name="Cai Q."/>
            <person name="Bai Y."/>
            <person name="Zhao B."/>
            <person name="Han Y."/>
            <person name="Li Y."/>
            <person name="Li X."/>
            <person name="Wang S."/>
            <person name="Shi Q."/>
            <person name="Liu S."/>
            <person name="Cho W.K."/>
            <person name="Kim J.Y."/>
            <person name="Xu Y."/>
            <person name="Heller-Uszynska K."/>
            <person name="Miao H."/>
            <person name="Cheng Z."/>
            <person name="Zhang S."/>
            <person name="Wu J."/>
            <person name="Yang Y."/>
            <person name="Kang H."/>
            <person name="Li M."/>
            <person name="Liang H."/>
            <person name="Ren X."/>
            <person name="Shi Z."/>
            <person name="Wen M."/>
            <person name="Jian M."/>
            <person name="Yang H."/>
            <person name="Zhang G."/>
            <person name="Yang Z."/>
            <person name="Chen R."/>
            <person name="Liu S."/>
            <person name="Li J."/>
            <person name="Ma L."/>
            <person name="Liu H."/>
            <person name="Zhou Y."/>
            <person name="Zhao J."/>
            <person name="Fang X."/>
            <person name="Li G."/>
            <person name="Fang L."/>
            <person name="Li Y."/>
            <person name="Liu D."/>
            <person name="Zheng H."/>
            <person name="Zhang Y."/>
            <person name="Qin N."/>
            <person name="Li Z."/>
            <person name="Yang G."/>
            <person name="Yang S."/>
            <person name="Bolund L."/>
            <person name="Kristiansen K."/>
            <person name="Zheng H."/>
            <person name="Li S."/>
            <person name="Zhang X."/>
            <person name="Yang H."/>
            <person name="Wang J."/>
            <person name="Sun R."/>
            <person name="Zhang B."/>
            <person name="Jiang S."/>
            <person name="Wang J."/>
            <person name="Du Y."/>
            <person name="Li S."/>
        </authorList>
    </citation>
    <scope>NUCLEOTIDE SEQUENCE [LARGE SCALE GENOMIC DNA]</scope>
    <source>
        <strain evidence="4">cv. 9930</strain>
    </source>
</reference>
<name>A0A0A0KRW8_CUCSA</name>
<evidence type="ECO:0000256" key="2">
    <source>
        <dbReference type="SAM" id="Phobius"/>
    </source>
</evidence>
<dbReference type="PANTHER" id="PTHR37206">
    <property type="entry name" value="TRANSMEMBRANE PROTEIN"/>
    <property type="match status" value="1"/>
</dbReference>
<gene>
    <name evidence="3" type="ORF">Csa_5G468990</name>
</gene>
<feature type="region of interest" description="Disordered" evidence="1">
    <location>
        <begin position="1"/>
        <end position="22"/>
    </location>
</feature>
<keyword evidence="2" id="KW-0472">Membrane</keyword>
<keyword evidence="2" id="KW-0812">Transmembrane</keyword>
<proteinExistence type="predicted"/>
<protein>
    <recommendedName>
        <fullName evidence="5">Transmembrane protein</fullName>
    </recommendedName>
</protein>
<dbReference type="Proteomes" id="UP000029981">
    <property type="component" value="Chromosome 5"/>
</dbReference>